<comment type="caution">
    <text evidence="1">The sequence shown here is derived from an EMBL/GenBank/DDBJ whole genome shotgun (WGS) entry which is preliminary data.</text>
</comment>
<accession>A0A949JDD1</accession>
<evidence type="ECO:0000313" key="2">
    <source>
        <dbReference type="Proteomes" id="UP000694501"/>
    </source>
</evidence>
<dbReference type="RefSeq" id="WP_211041679.1">
    <property type="nucleotide sequence ID" value="NZ_JAELVF020000001.1"/>
</dbReference>
<dbReference type="EMBL" id="JAELVF020000001">
    <property type="protein sequence ID" value="MBU7597998.1"/>
    <property type="molecule type" value="Genomic_DNA"/>
</dbReference>
<reference evidence="1" key="1">
    <citation type="submission" date="2021-06" db="EMBL/GenBank/DDBJ databases">
        <title>Sequencing of actinobacteria type strains.</title>
        <authorList>
            <person name="Nguyen G.-S."/>
            <person name="Wentzel A."/>
        </authorList>
    </citation>
    <scope>NUCLEOTIDE SEQUENCE</scope>
    <source>
        <strain evidence="1">P38-E01</strain>
    </source>
</reference>
<dbReference type="Proteomes" id="UP000694501">
    <property type="component" value="Unassembled WGS sequence"/>
</dbReference>
<gene>
    <name evidence="1" type="ORF">JGS22_010345</name>
</gene>
<dbReference type="InterPro" id="IPR011008">
    <property type="entry name" value="Dimeric_a/b-barrel"/>
</dbReference>
<sequence>MSDASPRSAPGPAATTRLLFRNTMRIRPGRLGEFGEAIRRAVAFAEQQAPQILVDVFVDEAELRATSFQLYADSESVLRHWHLSDPYIRDVMEHCEVERFEVFGDPSQAVLAGLPADPGFTLVPRLVGYRALNTGGTHLR</sequence>
<dbReference type="AlphaFoldDB" id="A0A949JDD1"/>
<name>A0A949JDD1_9ACTN</name>
<organism evidence="1 2">
    <name type="scientific">Streptomyces tardus</name>
    <dbReference type="NCBI Taxonomy" id="2780544"/>
    <lineage>
        <taxon>Bacteria</taxon>
        <taxon>Bacillati</taxon>
        <taxon>Actinomycetota</taxon>
        <taxon>Actinomycetes</taxon>
        <taxon>Kitasatosporales</taxon>
        <taxon>Streptomycetaceae</taxon>
        <taxon>Streptomyces</taxon>
    </lineage>
</organism>
<evidence type="ECO:0000313" key="1">
    <source>
        <dbReference type="EMBL" id="MBU7597998.1"/>
    </source>
</evidence>
<keyword evidence="2" id="KW-1185">Reference proteome</keyword>
<protein>
    <recommendedName>
        <fullName evidence="3">Antibiotic biosynthesis monooxygenase</fullName>
    </recommendedName>
</protein>
<evidence type="ECO:0008006" key="3">
    <source>
        <dbReference type="Google" id="ProtNLM"/>
    </source>
</evidence>
<dbReference type="SUPFAM" id="SSF54909">
    <property type="entry name" value="Dimeric alpha+beta barrel"/>
    <property type="match status" value="1"/>
</dbReference>
<proteinExistence type="predicted"/>